<dbReference type="AlphaFoldDB" id="A0A2W2AGV0"/>
<gene>
    <name evidence="1" type="ORF">DN068_02685</name>
</gene>
<proteinExistence type="predicted"/>
<accession>A0A2W2AGV0</accession>
<name>A0A2W2AGV0_9BACT</name>
<dbReference type="EMBL" id="QKTW01000003">
    <property type="protein sequence ID" value="PZF74501.1"/>
    <property type="molecule type" value="Genomic_DNA"/>
</dbReference>
<organism evidence="1 2">
    <name type="scientific">Taibaiella soli</name>
    <dbReference type="NCBI Taxonomy" id="1649169"/>
    <lineage>
        <taxon>Bacteria</taxon>
        <taxon>Pseudomonadati</taxon>
        <taxon>Bacteroidota</taxon>
        <taxon>Chitinophagia</taxon>
        <taxon>Chitinophagales</taxon>
        <taxon>Chitinophagaceae</taxon>
        <taxon>Taibaiella</taxon>
    </lineage>
</organism>
<evidence type="ECO:0000313" key="1">
    <source>
        <dbReference type="EMBL" id="PZF74501.1"/>
    </source>
</evidence>
<protein>
    <submittedName>
        <fullName evidence="1">Uncharacterized protein</fullName>
    </submittedName>
</protein>
<evidence type="ECO:0000313" key="2">
    <source>
        <dbReference type="Proteomes" id="UP000248745"/>
    </source>
</evidence>
<reference evidence="1 2" key="1">
    <citation type="submission" date="2018-06" db="EMBL/GenBank/DDBJ databases">
        <title>Mucibacter soli gen. nov., sp. nov., a new member of the family Chitinophagaceae producing mucin.</title>
        <authorList>
            <person name="Kim M.-K."/>
            <person name="Park S."/>
            <person name="Kim T.-S."/>
            <person name="Joung Y."/>
            <person name="Han J.-H."/>
            <person name="Kim S.B."/>
        </authorList>
    </citation>
    <scope>NUCLEOTIDE SEQUENCE [LARGE SCALE GENOMIC DNA]</scope>
    <source>
        <strain evidence="1 2">R1-15</strain>
    </source>
</reference>
<dbReference type="Proteomes" id="UP000248745">
    <property type="component" value="Unassembled WGS sequence"/>
</dbReference>
<comment type="caution">
    <text evidence="1">The sequence shown here is derived from an EMBL/GenBank/DDBJ whole genome shotgun (WGS) entry which is preliminary data.</text>
</comment>
<sequence>MNVRLIPVIEIFRPDDSIPSPGKGPSWEYPDEWSEYNRLLNIKAGFSDKLAPYQKGSRFYKIDEIKDEDLLVIIQLEIEKQKGDDEPLVLALTGGYILQVNGDNVYFPQCCGDLANIGAWYEIINGAEHPFFAGHPSPKISVTGEMVHFDFVNTNYSGEHFTPPPSEKQFQLKLSDLKHALDVVTKELKIFGSRLRWINEIHGLNIQDIDRILISSEI</sequence>
<keyword evidence="2" id="KW-1185">Reference proteome</keyword>
<dbReference type="OrthoDB" id="662228at2"/>
<dbReference type="RefSeq" id="WP_110997341.1">
    <property type="nucleotide sequence ID" value="NZ_QKTW01000003.1"/>
</dbReference>